<dbReference type="InterPro" id="IPR048657">
    <property type="entry name" value="GREB1-like_cpSF2"/>
</dbReference>
<dbReference type="SMART" id="SM00248">
    <property type="entry name" value="ANK"/>
    <property type="match status" value="6"/>
</dbReference>
<dbReference type="Pfam" id="PF20692">
    <property type="entry name" value="cpSF2-GREB1"/>
    <property type="match status" value="6"/>
</dbReference>
<feature type="compositionally biased region" description="Basic and acidic residues" evidence="1">
    <location>
        <begin position="1725"/>
        <end position="1737"/>
    </location>
</feature>
<feature type="compositionally biased region" description="Polar residues" evidence="1">
    <location>
        <begin position="1710"/>
        <end position="1724"/>
    </location>
</feature>
<comment type="caution">
    <text evidence="3">The sequence shown here is derived from an EMBL/GenBank/DDBJ whole genome shotgun (WGS) entry which is preliminary data.</text>
</comment>
<sequence>MATILKKRIDTIMWHYHNIAKLSDAFDDVEFAVYTARYRMLSDQTEKRICHPGAGVLSNEELKSRKESNGKKRMFMYVRSAENDKHFEKLRKDVHANPRTLFTIIADECHWGITRDKVQKPSAHNLFINEWCKDNSPRNVVVVQISATPFNILTQNSRLPEVRCLIAYERISTIRNNLYEAGELMVLEREPEIGVHDFVKPTFKEVELHVVHWSEVELKNFEKGMRMKLKSTLTVELFPQPRYLHVSTEGKLGVVYNKRDATDFLVKGSHGIVTIKAILNEDTVRTLKGDSNGMLETIVHPQESAKFEVKLDFGVGVAAFSCSERRDLYLAVDDKDNVLLQAARIERKCGVSIMQAKHDLGRVSFEFYIDQCGPAEVDSVEQQYMSLNYYLSTMNCGKRSDQKIRQDKLFQEMVNTAKRQNKRCTPDSSSLKIDALLCAEYCYYILLVGTYNSDDKIRQALISGTGESPTDQFSEKVRSFREELKNNAKYIHHEAFELVVREICNKEKETFKTNVKIISRFQKQNRSPSKLDSNEKLETEFVACLMHLSREGLQTIMEDPRTKGIVKEIKASLQQNNCHKMIEIWRGVIRKYETGFLVQSLIESGEGESGKMKIVRAKSMETADQFYHTLRLARKLSSLDKSFEIIRDYGGIQIKNQLMKSSSPFFLKLQPRECQFKFDCPCSKLELRLGHKRCINCQHVHKSITQYEDLENLACVLILVEKGRMGDTFPHSFDCLDLRLSYDSNREFNEGSPVFLSTVIQELGRMCRYAKASIRESRNQYTPYVLVGRELFKRLGKSLKLSPAMSAISCTRADRYMSTSKSKWERKSSSLRWLDYEAHKDSYDYGNKKTHCNRILLQAEPQIGKTGAYLCLIKQLREEILGIEDEGSFYPHAQYDSLDETMESSVNSDEDWHFPYWKTIENSPSLSEKAVGKGKYSIGGLFYTHDVEDNPFFLMKRENQNSIKSILNYQKLLSGNCADGVRAWHWYHFENCVECGRLRQGERPVLETLEVSIDGTPVTVTCSIPTSNLAYNYLREHLRSFRSVEWSRTEFNCPGVTSLSYWIFHPSHRQDPRKCLLNYHHVMQEENQVARYLQVAVVRSEMFQAYKSTWGKVIAIFQLPDELPNCELGPSEGGVGYARLFIQKIAFALKLEYIFVIDDNVALMSEAVLRSDQGTTTGQSVVRDENGVMKMERCSFLKPLTHLQKIASGKGNPPDERIQYEPHPLKDHPEGQQFPLYSYTGPAKLFGDSPFKSYGILGFLRSVPRSVRPFAKTQVYAAVLLNVKSTVEKEVFYRPWPCWEDLRFNDDCDKADLWVVKCNRFHFHKVQYNDWIKDLVRPTIFVWKKDSFLEERPLASELPKVIEEEIILGHLRSFVNTEGHENYFKGQIGYDRPEDCDDQFSPSKIVEELDLRTLDLQNYESKESGSKKKISVLILSYCASVANRSLRNAMLLESAYCATQEKIIFITSAKDAIERWPGLTLATIASHNGICLTSQMSNRCGRFSILSAADPRRHHLRWIVIEASFSKEDSMILEEFNAAVEINVSGNATKADESILVDHQQHLSTSTREFEQGSLSTKGQETVDVGTSSQPLLRREPGIKEPISANRSPYRIYGLETPLQETLGPYRQECSSVKKSPQEFTGLTSSLLPSNKSRQESPNSIDDFFGQKKNQTRDEQSVKKTFEKAGTGGDSCNGRQGERKKSIFNDRGESNSNWNEHGNAISETEQSKGEKERKKELQTGSDQKSRNPIRTGGDSMLRRENDKHMMFTSSLHDIRDVYVVNENGGETSSGKKVKKKKSRSESSEERNRKGSKNDESTSENGHSKVSKKKKKEFQSESSQKSTSPSHSSQGQEIMSKNKEITQRASTSSVHEETVEDVETISNASSQTSTCSIQRENTEWPNVPDTYSADDVTSNSDSNTSHQRRTSTSRNQDAEKMSLYMAGTNDVTARIVDLWNQRKQMKKREDLSEVHVKKSLDCFVSGELETKDQHGYNALLKACSLPSMSPHVMQHLIVVRKVDLNCKLPDDFDKDHRSAKGLIPGMSALSVAIRRQNISRISTFKRRKKEISVQDADQEKNTALHHCVASASKGAFEKLFPLYKELNWKKMFNRELESPLDIAQNLAMDSAAKKKQALDFILQEMERSSPSDAFSATIRKCISQNIASDIAADIALCGEEFESAEETEESQDVCVDDTYPSDEEEIDEVQEANPEKPCYYPSQIEMATILKKRIDTIMRHYHNIAKLSDAFDDVEFAVYTARYRMLSDQTEKRICHPDAGVLSKQELKSRKEWNGKKRMFMYVRSAETDMHFEQLRKDVQEKPRTLFIIIADECHWGITKDKDQKPSAHNLFINEWCKENSPRNVVVVQISATPFNLLTQNSRLPEVRCLILYESISTVRNNHYKAGDLLVLESEPEIEKHDFAKPTSKEVELHVVHWSEVELKNFERGMRMKLKSTLTVERSPHPRYLHVSTEGKLGVVYNESDATDFLVQGSQGIVTIKAILNEGKVRTLTGDSHGMLETIVNPQESAMFEVKLDFGVGVAAFSCSDRRDLYLAVDDKDNVLLQSARIERKCGVSIMKAKHDLGRVSFEFYIDQCGPAEVDLVEQQYMSLNYYLSTMTCDALLCAEYCYYLLLVGTYNSDDKIRQALIHSTGESPADQFTEKVRSFREELVNNAKYIDHEAFELVVRECCGEVKETLIENVKKFSRSQKQNRSTGKVDSNQNLETEFVACLMHLSREDLRTIMEDPLMNGILKEIKTSLKQNNCHKMIEIWRGVVRQYETGFLVESLIQSGKGESGKMKIVRAKSMETADQFYHTLKLARKLSSLEKSFEIIRDYGGIQIEKQMMKSSSPFFLKLQPRECQFKFDCRCSELELRPGRKKCTNCQHVHKSITQYEDLENLACVLILVDKGRMGDTFPQSFDCLDLRLNYDSSREFKEGSPLFLSTVIQELGRMCRYAKASTRESRDQYTPYVLVGRELFKRLGESLKRSPAMSTISCTRADRYMSTSKSKREPSSSLRWLDYEAHKDSYDYGNKQTHCNRILLQAEPQIGKTGTYLCLIKQLRQDILGKEKMPLTQTTAFDEGSFYLHEQCDSLDETIERSVESDDDWQFPYWKTIENSPSLYEKAVGQGKYSIGGLFYTHDIEDSPFFLMKREKKKPIKSILNYQRLLSRNCADGVRAWHWYHFENCVECGRLLQGERPVLETTEVTIDGAPVEVTCSIPTSSLAYNYLRGHLRSFRSVEGSWTEFNCPGVTSLSYWIFHPSHRDDPRKCLLNYHHVMQEENQVARYLQVAVVRSEMFQAYKSTWGKVIAIFQLPDELPNCELGPSEGGVGYARLFIQKIAFALKLEYIFVIDDNVALMSEAVFKSDEGTTTGQSVVRDENGVMKMERCSFLKPLTYLQKIASGKGNPPDERIQYEPHPLKDHPEGQQFPLYTYTGPAKLFGDSPFKSYGILGLLRSVPISVRPFAKTQVYAAVLLNVKSTVEKKVFYRPWPCWEDLRFNDDCDKADLWVVKCNRFLFHKVQYNDWIKDLARPTIFVWKKDSFLEKRPLASELPKVVEEEIILDHLRSFVNTKGHENCFKGQIGYDRPDDCEDQLSPTKIIDSLDLQNYEWKELGSTDEVPVLIVSYCASVANRKTRDMMLLISAFCAAQEKIIFITSAEDALERWHGLTLATIASHNGICLTSEMSDRCGRFSILSAADPRRHHLRWIVIEASFSKEDGMILEELNVAVEKNVSENATKADESILADHQQHFSGERTKASEEGSLSTKSKVIVDVGTSHQPLLRRDSGTTESLSANRSAHEISCLKRPFHETLEPFGQECSSVKKSHEEVTCQKSSFLPSHTFRHDSPNAKQKIVEESPSKRRKIVDYFCQKINQTRDEQSVKKTFEKGGTAGESSNSRKVERKRLSVDDRGESNSNRNEHSEAISETEQSKVKLKKKKKQLKTESNQKSRNPIHTGHESMLRSEEDKHMAFTSSQHDVRDVYVVNENGGETSSGKKVKKKKSGSKSSEERNRKGSKNDEATSANEQPQVRKKKKKEFKSESSQKIRSPTHACQGQEIMSKNKEDKQKASTSSLHEETDEDVETTSNASSHTSTYSIQGEDTEWPNVPDTYSAADVASNSDFNTSSLRRTSTSRNQNAEKMSLYMAGTNDVTEVIVNLWNQRKQMGKREDLSKGHVQKSLDCFVKGNLETKDQHGYNALLKACSLPSMSPHVMQHLIVVEKVDLNCRLPDDFDEHHPSAKGLIPGMSALSVAIRRQNISCISTFKRRESEIKVRDADQEGNTALHHCVASASKGAFQKLFPLYKQLDWKEMFNRERKSPLHIAQKLAIDSAGKKKQALGYILEEMEGRSRSYVI</sequence>
<feature type="compositionally biased region" description="Low complexity" evidence="1">
    <location>
        <begin position="1908"/>
        <end position="1920"/>
    </location>
</feature>
<evidence type="ECO:0000256" key="1">
    <source>
        <dbReference type="SAM" id="MobiDB-lite"/>
    </source>
</evidence>
<feature type="domain" description="Ig-like" evidence="2">
    <location>
        <begin position="2966"/>
        <end position="3071"/>
    </location>
</feature>
<dbReference type="PROSITE" id="PS50835">
    <property type="entry name" value="IG_LIKE"/>
    <property type="match status" value="1"/>
</dbReference>
<feature type="compositionally biased region" description="Basic and acidic residues" evidence="1">
    <location>
        <begin position="1756"/>
        <end position="1765"/>
    </location>
</feature>
<keyword evidence="4" id="KW-1185">Reference proteome</keyword>
<feature type="compositionally biased region" description="Polar residues" evidence="1">
    <location>
        <begin position="1629"/>
        <end position="1660"/>
    </location>
</feature>
<dbReference type="PANTHER" id="PTHR15720">
    <property type="entry name" value="GREB1-RELATED"/>
    <property type="match status" value="1"/>
</dbReference>
<feature type="compositionally biased region" description="Low complexity" evidence="1">
    <location>
        <begin position="1835"/>
        <end position="1852"/>
    </location>
</feature>
<dbReference type="InterPro" id="IPR007110">
    <property type="entry name" value="Ig-like_dom"/>
</dbReference>
<feature type="non-terminal residue" evidence="3">
    <location>
        <position position="4352"/>
    </location>
</feature>
<feature type="compositionally biased region" description="Polar residues" evidence="1">
    <location>
        <begin position="1879"/>
        <end position="1894"/>
    </location>
</feature>
<dbReference type="InterPro" id="IPR002110">
    <property type="entry name" value="Ankyrin_rpt"/>
</dbReference>
<feature type="compositionally biased region" description="Basic and acidic residues" evidence="1">
    <location>
        <begin position="1696"/>
        <end position="1709"/>
    </location>
</feature>
<feature type="region of interest" description="Disordered" evidence="1">
    <location>
        <begin position="1627"/>
        <end position="1934"/>
    </location>
</feature>
<feature type="region of interest" description="Disordered" evidence="1">
    <location>
        <begin position="1566"/>
        <end position="1589"/>
    </location>
</feature>
<dbReference type="Proteomes" id="UP001159427">
    <property type="component" value="Unassembled WGS sequence"/>
</dbReference>
<dbReference type="InterPro" id="IPR028422">
    <property type="entry name" value="GREB1"/>
</dbReference>
<evidence type="ECO:0000313" key="4">
    <source>
        <dbReference type="Proteomes" id="UP001159427"/>
    </source>
</evidence>
<feature type="compositionally biased region" description="Basic and acidic residues" evidence="1">
    <location>
        <begin position="1671"/>
        <end position="1683"/>
    </location>
</feature>
<feature type="compositionally biased region" description="Low complexity" evidence="1">
    <location>
        <begin position="4122"/>
        <end position="4132"/>
    </location>
</feature>
<dbReference type="Gene3D" id="1.25.40.20">
    <property type="entry name" value="Ankyrin repeat-containing domain"/>
    <property type="match status" value="2"/>
</dbReference>
<feature type="region of interest" description="Disordered" evidence="1">
    <location>
        <begin position="3877"/>
        <end position="4136"/>
    </location>
</feature>
<gene>
    <name evidence="3" type="ORF">PEVE_00006972</name>
</gene>
<feature type="compositionally biased region" description="Basic and acidic residues" evidence="1">
    <location>
        <begin position="1799"/>
        <end position="1815"/>
    </location>
</feature>
<feature type="region of interest" description="Disordered" evidence="1">
    <location>
        <begin position="3837"/>
        <end position="3856"/>
    </location>
</feature>
<feature type="compositionally biased region" description="Basic and acidic residues" evidence="1">
    <location>
        <begin position="4005"/>
        <end position="4018"/>
    </location>
</feature>
<feature type="compositionally biased region" description="Basic and acidic residues" evidence="1">
    <location>
        <begin position="3895"/>
        <end position="3930"/>
    </location>
</feature>
<dbReference type="InterPro" id="IPR036770">
    <property type="entry name" value="Ankyrin_rpt-contain_sf"/>
</dbReference>
<dbReference type="EMBL" id="CALNXI010000146">
    <property type="protein sequence ID" value="CAH3020396.1"/>
    <property type="molecule type" value="Genomic_DNA"/>
</dbReference>
<organism evidence="3 4">
    <name type="scientific">Porites evermanni</name>
    <dbReference type="NCBI Taxonomy" id="104178"/>
    <lineage>
        <taxon>Eukaryota</taxon>
        <taxon>Metazoa</taxon>
        <taxon>Cnidaria</taxon>
        <taxon>Anthozoa</taxon>
        <taxon>Hexacorallia</taxon>
        <taxon>Scleractinia</taxon>
        <taxon>Fungiina</taxon>
        <taxon>Poritidae</taxon>
        <taxon>Porites</taxon>
    </lineage>
</organism>
<dbReference type="SUPFAM" id="SSF48403">
    <property type="entry name" value="Ankyrin repeat"/>
    <property type="match status" value="1"/>
</dbReference>
<feature type="compositionally biased region" description="Polar residues" evidence="1">
    <location>
        <begin position="1738"/>
        <end position="1748"/>
    </location>
</feature>
<accession>A0ABN8LUV0</accession>
<proteinExistence type="predicted"/>
<reference evidence="3 4" key="1">
    <citation type="submission" date="2022-05" db="EMBL/GenBank/DDBJ databases">
        <authorList>
            <consortium name="Genoscope - CEA"/>
            <person name="William W."/>
        </authorList>
    </citation>
    <scope>NUCLEOTIDE SEQUENCE [LARGE SCALE GENOMIC DNA]</scope>
</reference>
<feature type="compositionally biased region" description="Basic and acidic residues" evidence="1">
    <location>
        <begin position="3841"/>
        <end position="3856"/>
    </location>
</feature>
<feature type="compositionally biased region" description="Polar residues" evidence="1">
    <location>
        <begin position="4082"/>
        <end position="4097"/>
    </location>
</feature>
<dbReference type="PANTHER" id="PTHR15720:SF14">
    <property type="entry name" value="GREB1-LIKE PROTEIN"/>
    <property type="match status" value="1"/>
</dbReference>
<evidence type="ECO:0000259" key="2">
    <source>
        <dbReference type="PROSITE" id="PS50835"/>
    </source>
</evidence>
<protein>
    <recommendedName>
        <fullName evidence="2">Ig-like domain-containing protein</fullName>
    </recommendedName>
</protein>
<feature type="compositionally biased region" description="Basic and acidic residues" evidence="1">
    <location>
        <begin position="3954"/>
        <end position="3968"/>
    </location>
</feature>
<evidence type="ECO:0000313" key="3">
    <source>
        <dbReference type="EMBL" id="CAH3020396.1"/>
    </source>
</evidence>
<name>A0ABN8LUV0_9CNID</name>